<evidence type="ECO:0000313" key="3">
    <source>
        <dbReference type="Proteomes" id="UP001152888"/>
    </source>
</evidence>
<organism evidence="2 3">
    <name type="scientific">Acanthoscelides obtectus</name>
    <name type="common">Bean weevil</name>
    <name type="synonym">Bruchus obtectus</name>
    <dbReference type="NCBI Taxonomy" id="200917"/>
    <lineage>
        <taxon>Eukaryota</taxon>
        <taxon>Metazoa</taxon>
        <taxon>Ecdysozoa</taxon>
        <taxon>Arthropoda</taxon>
        <taxon>Hexapoda</taxon>
        <taxon>Insecta</taxon>
        <taxon>Pterygota</taxon>
        <taxon>Neoptera</taxon>
        <taxon>Endopterygota</taxon>
        <taxon>Coleoptera</taxon>
        <taxon>Polyphaga</taxon>
        <taxon>Cucujiformia</taxon>
        <taxon>Chrysomeloidea</taxon>
        <taxon>Chrysomelidae</taxon>
        <taxon>Bruchinae</taxon>
        <taxon>Bruchini</taxon>
        <taxon>Acanthoscelides</taxon>
    </lineage>
</organism>
<dbReference type="InterPro" id="IPR013783">
    <property type="entry name" value="Ig-like_fold"/>
</dbReference>
<dbReference type="OrthoDB" id="1915767at2759"/>
<reference evidence="2" key="1">
    <citation type="submission" date="2022-03" db="EMBL/GenBank/DDBJ databases">
        <authorList>
            <person name="Sayadi A."/>
        </authorList>
    </citation>
    <scope>NUCLEOTIDE SEQUENCE</scope>
</reference>
<proteinExistence type="predicted"/>
<feature type="transmembrane region" description="Helical" evidence="1">
    <location>
        <begin position="220"/>
        <end position="243"/>
    </location>
</feature>
<keyword evidence="1" id="KW-1133">Transmembrane helix</keyword>
<accession>A0A9P0PUA6</accession>
<feature type="transmembrane region" description="Helical" evidence="1">
    <location>
        <begin position="264"/>
        <end position="286"/>
    </location>
</feature>
<keyword evidence="1" id="KW-0472">Membrane</keyword>
<dbReference type="InterPro" id="IPR036179">
    <property type="entry name" value="Ig-like_dom_sf"/>
</dbReference>
<keyword evidence="1" id="KW-0812">Transmembrane</keyword>
<keyword evidence="3" id="KW-1185">Reference proteome</keyword>
<dbReference type="EMBL" id="CAKOFQ010007354">
    <property type="protein sequence ID" value="CAH1999125.1"/>
    <property type="molecule type" value="Genomic_DNA"/>
</dbReference>
<dbReference type="Gene3D" id="2.60.40.10">
    <property type="entry name" value="Immunoglobulins"/>
    <property type="match status" value="1"/>
</dbReference>
<evidence type="ECO:0000313" key="2">
    <source>
        <dbReference type="EMBL" id="CAH1999125.1"/>
    </source>
</evidence>
<evidence type="ECO:0008006" key="4">
    <source>
        <dbReference type="Google" id="ProtNLM"/>
    </source>
</evidence>
<protein>
    <recommendedName>
        <fullName evidence="4">Ig-like domain-containing protein</fullName>
    </recommendedName>
</protein>
<sequence length="308" mass="36266">MEEIRESLQKEKFSFILDEGATRLIQNNKRLLKKVHKESPEAHYEWTLNGVFIKPDSNIEFRSDDILIKYAKRELSGLYVCMLYRVNKKKLVLRVVAVAVKSNHYDYDTRATRELTLNCNSVILGYIYMDLSLKLVQNDEVFIDHGTTTLAAVNAHHFASLNESLTGEWKCVVEQKDLKLKWVTNYVRINVKRAPNLFTNLMEDKLTAPIFGWMKTETNVLIGLIMIVVLAVALVAGFLVVYFKFCTLRRYSKRGVRNRRLEKYMRHSWCFISIDLITLFELEFWYRVTTDDFEINITEEICEIIRFY</sequence>
<gene>
    <name evidence="2" type="ORF">ACAOBT_LOCUS24798</name>
</gene>
<dbReference type="AlphaFoldDB" id="A0A9P0PUA6"/>
<dbReference type="Proteomes" id="UP001152888">
    <property type="component" value="Unassembled WGS sequence"/>
</dbReference>
<name>A0A9P0PUA6_ACAOB</name>
<dbReference type="SUPFAM" id="SSF48726">
    <property type="entry name" value="Immunoglobulin"/>
    <property type="match status" value="1"/>
</dbReference>
<evidence type="ECO:0000256" key="1">
    <source>
        <dbReference type="SAM" id="Phobius"/>
    </source>
</evidence>
<comment type="caution">
    <text evidence="2">The sequence shown here is derived from an EMBL/GenBank/DDBJ whole genome shotgun (WGS) entry which is preliminary data.</text>
</comment>